<dbReference type="Gene3D" id="3.30.70.1440">
    <property type="entry name" value="Multidrug efflux transporter AcrB pore domain"/>
    <property type="match status" value="1"/>
</dbReference>
<reference evidence="3 4" key="1">
    <citation type="submission" date="2020-01" db="EMBL/GenBank/DDBJ databases">
        <authorList>
            <person name="Deng T."/>
        </authorList>
    </citation>
    <scope>NUCLEOTIDE SEQUENCE [LARGE SCALE GENOMIC DNA]</scope>
    <source>
        <strain evidence="3 4">5221</strain>
    </source>
</reference>
<feature type="region of interest" description="Disordered" evidence="1">
    <location>
        <begin position="1"/>
        <end position="84"/>
    </location>
</feature>
<dbReference type="GO" id="GO:0005886">
    <property type="term" value="C:plasma membrane"/>
    <property type="evidence" value="ECO:0007669"/>
    <property type="project" value="TreeGrafter"/>
</dbReference>
<feature type="transmembrane region" description="Helical" evidence="2">
    <location>
        <begin position="263"/>
        <end position="288"/>
    </location>
</feature>
<feature type="transmembrane region" description="Helical" evidence="2">
    <location>
        <begin position="162"/>
        <end position="181"/>
    </location>
</feature>
<dbReference type="PANTHER" id="PTHR32063:SF0">
    <property type="entry name" value="SWARMING MOTILITY PROTEIN SWRC"/>
    <property type="match status" value="1"/>
</dbReference>
<comment type="caution">
    <text evidence="3">The sequence shown here is derived from an EMBL/GenBank/DDBJ whole genome shotgun (WGS) entry which is preliminary data.</text>
</comment>
<accession>A0A6N9H8V4</accession>
<sequence length="384" mass="38743">MANRSPQPSSSLGGQTQPPGQPEQPAPSQPAPSRQPQQPAPSQQPQAPAQTQQPQLPQAPAQPRVPAQNPGGQDSGAGSAAAEQKTVRLKNVAAVRQVTTAPVIAHSDGQRAATVSVTPAGDNLGAVTKTVQDAVDAADLPQGVTASLGGASQEQQDSFQQLGLAMLAAILIVFVILVATFKSLIQPFILLVSIPFAATGSIGLLVATGTPLGLTAMIGLLMLIGIVVTNAIVLIDLINSFRRRGVDLQTAVVQGARLRYRPIIMTALATIFALTPMALGLTGGGVFISKPLAIVVIGGLVTSTLLTLILVPVLYQLIEGAQERRAAKRRIAAQARGRVIDAAEAHAAGAGAESGGVGAGATAPGGAGADTAGAGRADGPDGRP</sequence>
<feature type="transmembrane region" description="Helical" evidence="2">
    <location>
        <begin position="294"/>
        <end position="315"/>
    </location>
</feature>
<dbReference type="EMBL" id="WWEQ01000050">
    <property type="protein sequence ID" value="MYM20395.1"/>
    <property type="molecule type" value="Genomic_DNA"/>
</dbReference>
<dbReference type="Proteomes" id="UP000469215">
    <property type="component" value="Unassembled WGS sequence"/>
</dbReference>
<feature type="compositionally biased region" description="Gly residues" evidence="1">
    <location>
        <begin position="352"/>
        <end position="368"/>
    </location>
</feature>
<feature type="region of interest" description="Disordered" evidence="1">
    <location>
        <begin position="351"/>
        <end position="384"/>
    </location>
</feature>
<evidence type="ECO:0000313" key="4">
    <source>
        <dbReference type="Proteomes" id="UP000469215"/>
    </source>
</evidence>
<dbReference type="PANTHER" id="PTHR32063">
    <property type="match status" value="1"/>
</dbReference>
<dbReference type="SUPFAM" id="SSF82866">
    <property type="entry name" value="Multidrug efflux transporter AcrB transmembrane domain"/>
    <property type="match status" value="1"/>
</dbReference>
<keyword evidence="2" id="KW-1133">Transmembrane helix</keyword>
<protein>
    <submittedName>
        <fullName evidence="3">MMPL family transporter</fullName>
    </submittedName>
</protein>
<dbReference type="Gene3D" id="1.20.1640.10">
    <property type="entry name" value="Multidrug efflux transporter AcrB transmembrane domain"/>
    <property type="match status" value="1"/>
</dbReference>
<feature type="compositionally biased region" description="Low complexity" evidence="1">
    <location>
        <begin position="1"/>
        <end position="18"/>
    </location>
</feature>
<evidence type="ECO:0000256" key="2">
    <source>
        <dbReference type="SAM" id="Phobius"/>
    </source>
</evidence>
<keyword evidence="2" id="KW-0812">Transmembrane</keyword>
<feature type="compositionally biased region" description="Low complexity" evidence="1">
    <location>
        <begin position="31"/>
        <end position="82"/>
    </location>
</feature>
<name>A0A6N9H8V4_9MICO</name>
<feature type="transmembrane region" description="Helical" evidence="2">
    <location>
        <begin position="214"/>
        <end position="235"/>
    </location>
</feature>
<dbReference type="GO" id="GO:0042910">
    <property type="term" value="F:xenobiotic transmembrane transporter activity"/>
    <property type="evidence" value="ECO:0007669"/>
    <property type="project" value="TreeGrafter"/>
</dbReference>
<proteinExistence type="predicted"/>
<evidence type="ECO:0000313" key="3">
    <source>
        <dbReference type="EMBL" id="MYM20395.1"/>
    </source>
</evidence>
<keyword evidence="2" id="KW-0472">Membrane</keyword>
<dbReference type="InterPro" id="IPR001036">
    <property type="entry name" value="Acrflvin-R"/>
</dbReference>
<feature type="transmembrane region" description="Helical" evidence="2">
    <location>
        <begin position="188"/>
        <end position="208"/>
    </location>
</feature>
<organism evidence="3 4">
    <name type="scientific">Brevibacterium rongguiense</name>
    <dbReference type="NCBI Taxonomy" id="2695267"/>
    <lineage>
        <taxon>Bacteria</taxon>
        <taxon>Bacillati</taxon>
        <taxon>Actinomycetota</taxon>
        <taxon>Actinomycetes</taxon>
        <taxon>Micrococcales</taxon>
        <taxon>Brevibacteriaceae</taxon>
        <taxon>Brevibacterium</taxon>
    </lineage>
</organism>
<keyword evidence="4" id="KW-1185">Reference proteome</keyword>
<evidence type="ECO:0000256" key="1">
    <source>
        <dbReference type="SAM" id="MobiDB-lite"/>
    </source>
</evidence>
<dbReference type="AlphaFoldDB" id="A0A6N9H8V4"/>
<dbReference type="PRINTS" id="PR00702">
    <property type="entry name" value="ACRIFLAVINRP"/>
</dbReference>
<dbReference type="Gene3D" id="3.30.2090.10">
    <property type="entry name" value="Multidrug efflux transporter AcrB TolC docking domain, DN and DC subdomains"/>
    <property type="match status" value="1"/>
</dbReference>
<dbReference type="InterPro" id="IPR027463">
    <property type="entry name" value="AcrB_DN_DC_subdom"/>
</dbReference>
<feature type="compositionally biased region" description="Pro residues" evidence="1">
    <location>
        <begin position="19"/>
        <end position="30"/>
    </location>
</feature>
<dbReference type="Pfam" id="PF00873">
    <property type="entry name" value="ACR_tran"/>
    <property type="match status" value="1"/>
</dbReference>
<gene>
    <name evidence="3" type="ORF">GSY69_10590</name>
</gene>